<organism evidence="3 4">
    <name type="scientific">Thermostichus vulcanus str. 'Rupite'</name>
    <dbReference type="NCBI Taxonomy" id="2813851"/>
    <lineage>
        <taxon>Bacteria</taxon>
        <taxon>Bacillati</taxon>
        <taxon>Cyanobacteriota</taxon>
        <taxon>Cyanophyceae</taxon>
        <taxon>Thermostichales</taxon>
        <taxon>Thermostichaceae</taxon>
        <taxon>Thermostichus</taxon>
    </lineage>
</organism>
<sequence>MRLSFPSRVRLQGVRLLDPLRGWDQRTDVWIEEGQIRAMDAPRWREGIPEPFDLPADLPVLDASGWVMGPGLVDLYAHSGEPGHESRETLTSLAAAALAGGFTRVGILPTTDPVLDSAEQLGRYTRQDGDPYWLPWAALTLGAKGEQPSEWAELLQAGATGLTEDQPLRSLVLLRRALEYLRIWNKPLMLWPWDPGLAGSGSLYEGVWALRLGLKGIPASAETAALARILEVIRSESVTTPVHFMRISQARSLQLIQQAQQEGWPVTASTTWMHLLLDEQAVLEQDYNPNLHLLPPLPTASDRQALIDGIRAGTLAIATDHRPYTYEEKTVPFADAPVGAIGLELALPLLWHNLVERGSLTALQLWAALSLHPARCLGWDPLPLQPGSATDWVIFDPSSTWMVSASTLKSGSLATPWLGKPIQGRVLHTHVGTAQPTG</sequence>
<evidence type="ECO:0000313" key="4">
    <source>
        <dbReference type="Proteomes" id="UP000830835"/>
    </source>
</evidence>
<dbReference type="InterPro" id="IPR011059">
    <property type="entry name" value="Metal-dep_hydrolase_composite"/>
</dbReference>
<feature type="domain" description="Dihydroorotase catalytic" evidence="2">
    <location>
        <begin position="67"/>
        <end position="228"/>
    </location>
</feature>
<keyword evidence="1" id="KW-0665">Pyrimidine biosynthesis</keyword>
<keyword evidence="3" id="KW-0378">Hydrolase</keyword>
<dbReference type="SUPFAM" id="SSF51338">
    <property type="entry name" value="Composite domain of metallo-dependent hydrolases"/>
    <property type="match status" value="1"/>
</dbReference>
<gene>
    <name evidence="3" type="ORF">JX360_05960</name>
</gene>
<accession>A0ABT0C9J8</accession>
<dbReference type="InterPro" id="IPR024403">
    <property type="entry name" value="DHOase_cat"/>
</dbReference>
<comment type="caution">
    <text evidence="3">The sequence shown here is derived from an EMBL/GenBank/DDBJ whole genome shotgun (WGS) entry which is preliminary data.</text>
</comment>
<dbReference type="RefSeq" id="WP_244349724.1">
    <property type="nucleotide sequence ID" value="NZ_JAFIRA010000010.1"/>
</dbReference>
<dbReference type="InterPro" id="IPR032466">
    <property type="entry name" value="Metal_Hydrolase"/>
</dbReference>
<name>A0ABT0C9J8_THEVL</name>
<reference evidence="3" key="1">
    <citation type="submission" date="2021-02" db="EMBL/GenBank/DDBJ databases">
        <title>The CRISPR/cas machinery reduction and long-range gene transfer in the hot spring cyanobacterium Synechococcus.</title>
        <authorList>
            <person name="Dvorak P."/>
            <person name="Jahodarova E."/>
            <person name="Hasler P."/>
            <person name="Poulickova A."/>
        </authorList>
    </citation>
    <scope>NUCLEOTIDE SEQUENCE</scope>
    <source>
        <strain evidence="3">Rupite</strain>
    </source>
</reference>
<dbReference type="CDD" id="cd01317">
    <property type="entry name" value="DHOase_IIa"/>
    <property type="match status" value="1"/>
</dbReference>
<dbReference type="NCBIfam" id="TIGR00857">
    <property type="entry name" value="pyrC_multi"/>
    <property type="match status" value="1"/>
</dbReference>
<evidence type="ECO:0000259" key="2">
    <source>
        <dbReference type="Pfam" id="PF12890"/>
    </source>
</evidence>
<dbReference type="EMBL" id="JAFIRA010000010">
    <property type="protein sequence ID" value="MCJ2542454.1"/>
    <property type="molecule type" value="Genomic_DNA"/>
</dbReference>
<keyword evidence="4" id="KW-1185">Reference proteome</keyword>
<dbReference type="NCBIfam" id="NF005614">
    <property type="entry name" value="PRK07369.1"/>
    <property type="match status" value="1"/>
</dbReference>
<proteinExistence type="predicted"/>
<dbReference type="PANTHER" id="PTHR43668">
    <property type="entry name" value="ALLANTOINASE"/>
    <property type="match status" value="1"/>
</dbReference>
<dbReference type="SUPFAM" id="SSF51556">
    <property type="entry name" value="Metallo-dependent hydrolases"/>
    <property type="match status" value="1"/>
</dbReference>
<dbReference type="PANTHER" id="PTHR43668:SF2">
    <property type="entry name" value="ALLANTOINASE"/>
    <property type="match status" value="1"/>
</dbReference>
<protein>
    <submittedName>
        <fullName evidence="3">Dihydroorotase</fullName>
        <ecNumber evidence="3">3.5.2.3</ecNumber>
    </submittedName>
</protein>
<dbReference type="Gene3D" id="3.20.20.140">
    <property type="entry name" value="Metal-dependent hydrolases"/>
    <property type="match status" value="1"/>
</dbReference>
<dbReference type="InterPro" id="IPR050138">
    <property type="entry name" value="DHOase/Allantoinase_Hydrolase"/>
</dbReference>
<dbReference type="EC" id="3.5.2.3" evidence="3"/>
<dbReference type="Gene3D" id="2.30.40.10">
    <property type="entry name" value="Urease, subunit C, domain 1"/>
    <property type="match status" value="1"/>
</dbReference>
<evidence type="ECO:0000313" key="3">
    <source>
        <dbReference type="EMBL" id="MCJ2542454.1"/>
    </source>
</evidence>
<dbReference type="Pfam" id="PF12890">
    <property type="entry name" value="DHOase"/>
    <property type="match status" value="1"/>
</dbReference>
<evidence type="ECO:0000256" key="1">
    <source>
        <dbReference type="ARBA" id="ARBA00022975"/>
    </source>
</evidence>
<dbReference type="GO" id="GO:0004151">
    <property type="term" value="F:dihydroorotase activity"/>
    <property type="evidence" value="ECO:0007669"/>
    <property type="project" value="UniProtKB-EC"/>
</dbReference>
<dbReference type="InterPro" id="IPR004722">
    <property type="entry name" value="DHOase"/>
</dbReference>
<dbReference type="Proteomes" id="UP000830835">
    <property type="component" value="Unassembled WGS sequence"/>
</dbReference>